<keyword evidence="13" id="KW-1185">Reference proteome</keyword>
<evidence type="ECO:0000256" key="8">
    <source>
        <dbReference type="ARBA" id="ARBA00022989"/>
    </source>
</evidence>
<comment type="similarity">
    <text evidence="2 10">Belongs to the binding-protein-dependent transport system permease family. CysTW subfamily.</text>
</comment>
<dbReference type="KEGG" id="cthi:THC_1042"/>
<proteinExistence type="inferred from homology"/>
<evidence type="ECO:0000313" key="13">
    <source>
        <dbReference type="Proteomes" id="UP000068196"/>
    </source>
</evidence>
<dbReference type="Proteomes" id="UP000068196">
    <property type="component" value="Chromosome"/>
</dbReference>
<dbReference type="AlphaFoldDB" id="A0A0U5B5R5"/>
<dbReference type="PANTHER" id="PTHR42922">
    <property type="entry name" value="PHOSPHATE TRANSPORT SYSTEM PERMEASE PROTEIN PSTA"/>
    <property type="match status" value="1"/>
</dbReference>
<feature type="transmembrane region" description="Helical" evidence="10">
    <location>
        <begin position="183"/>
        <end position="201"/>
    </location>
</feature>
<dbReference type="STRING" id="1653476.THC_1042"/>
<keyword evidence="9 10" id="KW-0472">Membrane</keyword>
<evidence type="ECO:0000256" key="3">
    <source>
        <dbReference type="ARBA" id="ARBA00016864"/>
    </source>
</evidence>
<keyword evidence="5 10" id="KW-1003">Cell membrane</keyword>
<reference evidence="13" key="2">
    <citation type="journal article" date="2016" name="Int. J. Syst. Evol. Microbiol.">
        <title>Caldimicrobium thiodismutans sp. nov., a sulfur-disproportionating bacterium isolated from a hot spring.</title>
        <authorList>
            <person name="Kojima H."/>
            <person name="Umezawa K."/>
            <person name="Fukui M."/>
        </authorList>
    </citation>
    <scope>NUCLEOTIDE SEQUENCE [LARGE SCALE GENOMIC DNA]</scope>
    <source>
        <strain evidence="13">TF1</strain>
    </source>
</reference>
<evidence type="ECO:0000256" key="1">
    <source>
        <dbReference type="ARBA" id="ARBA00004651"/>
    </source>
</evidence>
<dbReference type="NCBIfam" id="TIGR00974">
    <property type="entry name" value="3a0107s02c"/>
    <property type="match status" value="1"/>
</dbReference>
<evidence type="ECO:0000256" key="10">
    <source>
        <dbReference type="RuleBase" id="RU363043"/>
    </source>
</evidence>
<dbReference type="PATRIC" id="fig|1653476.3.peg.1091"/>
<gene>
    <name evidence="12" type="ORF">THC_1042</name>
</gene>
<feature type="transmembrane region" description="Helical" evidence="10">
    <location>
        <begin position="251"/>
        <end position="272"/>
    </location>
</feature>
<feature type="domain" description="ABC transmembrane type-1" evidence="11">
    <location>
        <begin position="65"/>
        <end position="272"/>
    </location>
</feature>
<keyword evidence="8 10" id="KW-1133">Transmembrane helix</keyword>
<dbReference type="RefSeq" id="WP_068514318.1">
    <property type="nucleotide sequence ID" value="NZ_AP014945.1"/>
</dbReference>
<dbReference type="InterPro" id="IPR000515">
    <property type="entry name" value="MetI-like"/>
</dbReference>
<dbReference type="Gene3D" id="1.10.3720.10">
    <property type="entry name" value="MetI-like"/>
    <property type="match status" value="1"/>
</dbReference>
<evidence type="ECO:0000256" key="6">
    <source>
        <dbReference type="ARBA" id="ARBA00022592"/>
    </source>
</evidence>
<accession>A0A0U5B5R5</accession>
<reference evidence="12 13" key="1">
    <citation type="journal article" date="2016" name="Int. J. Syst. Evol. Microbiol.">
        <title>Caldimicrobium thiodismutans sp. nov., a sulfur-disproportionating bacterium isolated from a hot spring, and emended description of the genus Caldimicrobium.</title>
        <authorList>
            <person name="Kojima H."/>
            <person name="Umezawa K."/>
            <person name="Fukui M."/>
        </authorList>
    </citation>
    <scope>NUCLEOTIDE SEQUENCE [LARGE SCALE GENOMIC DNA]</scope>
    <source>
        <strain evidence="12 13">TF1</strain>
    </source>
</reference>
<feature type="transmembrane region" description="Helical" evidence="10">
    <location>
        <begin position="102"/>
        <end position="126"/>
    </location>
</feature>
<dbReference type="GO" id="GO:0005315">
    <property type="term" value="F:phosphate transmembrane transporter activity"/>
    <property type="evidence" value="ECO:0007669"/>
    <property type="project" value="InterPro"/>
</dbReference>
<evidence type="ECO:0000256" key="7">
    <source>
        <dbReference type="ARBA" id="ARBA00022692"/>
    </source>
</evidence>
<keyword evidence="6" id="KW-0592">Phosphate transport</keyword>
<evidence type="ECO:0000256" key="5">
    <source>
        <dbReference type="ARBA" id="ARBA00022475"/>
    </source>
</evidence>
<dbReference type="PANTHER" id="PTHR42922:SF1">
    <property type="entry name" value="PHOSPHATE TRANSPORT SYSTEM PERMEASE PROTEIN PSTA"/>
    <property type="match status" value="1"/>
</dbReference>
<dbReference type="CDD" id="cd06261">
    <property type="entry name" value="TM_PBP2"/>
    <property type="match status" value="1"/>
</dbReference>
<dbReference type="OrthoDB" id="9775069at2"/>
<keyword evidence="4" id="KW-0813">Transport</keyword>
<dbReference type="GO" id="GO:0005886">
    <property type="term" value="C:plasma membrane"/>
    <property type="evidence" value="ECO:0007669"/>
    <property type="project" value="UniProtKB-SubCell"/>
</dbReference>
<feature type="transmembrane region" description="Helical" evidence="10">
    <location>
        <begin position="65"/>
        <end position="90"/>
    </location>
</feature>
<evidence type="ECO:0000313" key="12">
    <source>
        <dbReference type="EMBL" id="BAU23424.1"/>
    </source>
</evidence>
<dbReference type="GO" id="GO:0035435">
    <property type="term" value="P:phosphate ion transmembrane transport"/>
    <property type="evidence" value="ECO:0007669"/>
    <property type="project" value="InterPro"/>
</dbReference>
<evidence type="ECO:0000256" key="9">
    <source>
        <dbReference type="ARBA" id="ARBA00023136"/>
    </source>
</evidence>
<dbReference type="InterPro" id="IPR035906">
    <property type="entry name" value="MetI-like_sf"/>
</dbReference>
<evidence type="ECO:0000259" key="11">
    <source>
        <dbReference type="PROSITE" id="PS50928"/>
    </source>
</evidence>
<dbReference type="SUPFAM" id="SSF161098">
    <property type="entry name" value="MetI-like"/>
    <property type="match status" value="1"/>
</dbReference>
<keyword evidence="7 10" id="KW-0812">Transmembrane</keyword>
<feature type="transmembrane region" description="Helical" evidence="10">
    <location>
        <begin position="132"/>
        <end position="151"/>
    </location>
</feature>
<protein>
    <recommendedName>
        <fullName evidence="3 10">Phosphate transport system permease protein PstA</fullName>
    </recommendedName>
</protein>
<organism evidence="12 13">
    <name type="scientific">Caldimicrobium thiodismutans</name>
    <dbReference type="NCBI Taxonomy" id="1653476"/>
    <lineage>
        <taxon>Bacteria</taxon>
        <taxon>Pseudomonadati</taxon>
        <taxon>Thermodesulfobacteriota</taxon>
        <taxon>Thermodesulfobacteria</taxon>
        <taxon>Thermodesulfobacteriales</taxon>
        <taxon>Thermodesulfobacteriaceae</taxon>
        <taxon>Caldimicrobium</taxon>
    </lineage>
</organism>
<sequence>MIKKRKILNNIALFFCILTAIWGLFWLFFILIDVIRHGLTALTPSLILNDPAPPGIPGGGLKHAIIGHFFITLTATLIGVPLGILGGTFLAEYGRNLKVSRIISFLSDIMVSVPAIIVGAFVYALFVRPVGHFNALSGGLALAIIMIPVIVKTTENMLSLIPWTLREAAFALGAPYYKVIFQIVYRGAGVGIFTGVILAIARVTGEAAPLLFTSFNNAFTSYNLFQPMASLTVTIFQYAMGPYEDWHRQAWGASFLITLFILFLAVLGRYLIKRRFRS</sequence>
<dbReference type="InterPro" id="IPR005672">
    <property type="entry name" value="Phosphate_PstA"/>
</dbReference>
<dbReference type="Pfam" id="PF00528">
    <property type="entry name" value="BPD_transp_1"/>
    <property type="match status" value="1"/>
</dbReference>
<name>A0A0U5B5R5_9BACT</name>
<dbReference type="PROSITE" id="PS50928">
    <property type="entry name" value="ABC_TM1"/>
    <property type="match status" value="1"/>
</dbReference>
<evidence type="ECO:0000256" key="4">
    <source>
        <dbReference type="ARBA" id="ARBA00022448"/>
    </source>
</evidence>
<dbReference type="InterPro" id="IPR051408">
    <property type="entry name" value="Phosphate_transprt_permease"/>
</dbReference>
<feature type="transmembrane region" description="Helical" evidence="10">
    <location>
        <begin position="12"/>
        <end position="32"/>
    </location>
</feature>
<evidence type="ECO:0000256" key="2">
    <source>
        <dbReference type="ARBA" id="ARBA00007069"/>
    </source>
</evidence>
<comment type="subcellular location">
    <subcellularLocation>
        <location evidence="1 10">Cell membrane</location>
        <topology evidence="1 10">Multi-pass membrane protein</topology>
    </subcellularLocation>
</comment>
<dbReference type="EMBL" id="AP014945">
    <property type="protein sequence ID" value="BAU23424.1"/>
    <property type="molecule type" value="Genomic_DNA"/>
</dbReference>